<feature type="compositionally biased region" description="Basic and acidic residues" evidence="1">
    <location>
        <begin position="73"/>
        <end position="88"/>
    </location>
</feature>
<reference evidence="2" key="1">
    <citation type="journal article" date="2021" name="Proc. Natl. Acad. Sci. U.S.A.">
        <title>A Catalog of Tens of Thousands of Viruses from Human Metagenomes Reveals Hidden Associations with Chronic Diseases.</title>
        <authorList>
            <person name="Tisza M.J."/>
            <person name="Buck C.B."/>
        </authorList>
    </citation>
    <scope>NUCLEOTIDE SEQUENCE</scope>
    <source>
        <strain evidence="2">CtBev14</strain>
    </source>
</reference>
<feature type="region of interest" description="Disordered" evidence="1">
    <location>
        <begin position="55"/>
        <end position="88"/>
    </location>
</feature>
<protein>
    <submittedName>
        <fullName evidence="2">Uncharacterized protein</fullName>
    </submittedName>
</protein>
<accession>A0A8S5LAU2</accession>
<name>A0A8S5LAU2_9CAUD</name>
<sequence>MKLEFKEHELERAIEVYLQSLMNKVIKVNGFDLSGMRSKEGLSALIDIEIEGETDAREPKVDSPNVKPTNTAWREREEDSEPKVKHEELSGQDLEDWKKFLELLTDNAQYRNYDALLDLVDAMSEPLQQRASSHPLYVEMLENTDKAIQSIASKQLSELVQEDTNVAIEEPIPEPEVEHAEAIQAENEAAKSVEEEPKEQPKNFFGAQLGVKPSNVANINHTVAPTRKLFPAK</sequence>
<evidence type="ECO:0000313" key="2">
    <source>
        <dbReference type="EMBL" id="DAD67055.1"/>
    </source>
</evidence>
<proteinExistence type="predicted"/>
<evidence type="ECO:0000256" key="1">
    <source>
        <dbReference type="SAM" id="MobiDB-lite"/>
    </source>
</evidence>
<dbReference type="EMBL" id="BK014667">
    <property type="protein sequence ID" value="DAD67055.1"/>
    <property type="molecule type" value="Genomic_DNA"/>
</dbReference>
<organism evidence="2">
    <name type="scientific">Podoviridae sp. ctBev14</name>
    <dbReference type="NCBI Taxonomy" id="2823556"/>
    <lineage>
        <taxon>Viruses</taxon>
        <taxon>Duplodnaviria</taxon>
        <taxon>Heunggongvirae</taxon>
        <taxon>Uroviricota</taxon>
        <taxon>Caudoviricetes</taxon>
    </lineage>
</organism>